<protein>
    <submittedName>
        <fullName evidence="1">Uncharacterized protein</fullName>
    </submittedName>
</protein>
<evidence type="ECO:0000313" key="1">
    <source>
        <dbReference type="EMBL" id="SHF88485.1"/>
    </source>
</evidence>
<name>A0A1M5FAC0_9FLAO</name>
<dbReference type="EMBL" id="FQVE01000003">
    <property type="protein sequence ID" value="SHF88485.1"/>
    <property type="molecule type" value="Genomic_DNA"/>
</dbReference>
<reference evidence="2" key="1">
    <citation type="submission" date="2016-11" db="EMBL/GenBank/DDBJ databases">
        <authorList>
            <person name="Varghese N."/>
            <person name="Submissions S."/>
        </authorList>
    </citation>
    <scope>NUCLEOTIDE SEQUENCE [LARGE SCALE GENOMIC DNA]</scope>
    <source>
        <strain evidence="2">YR203</strain>
    </source>
</reference>
<evidence type="ECO:0000313" key="2">
    <source>
        <dbReference type="Proteomes" id="UP000184108"/>
    </source>
</evidence>
<organism evidence="1 2">
    <name type="scientific">Chryseobacterium vrystaatense</name>
    <dbReference type="NCBI Taxonomy" id="307480"/>
    <lineage>
        <taxon>Bacteria</taxon>
        <taxon>Pseudomonadati</taxon>
        <taxon>Bacteroidota</taxon>
        <taxon>Flavobacteriia</taxon>
        <taxon>Flavobacteriales</taxon>
        <taxon>Weeksellaceae</taxon>
        <taxon>Chryseobacterium group</taxon>
        <taxon>Chryseobacterium</taxon>
    </lineage>
</organism>
<accession>A0A1M5FAC0</accession>
<dbReference type="AlphaFoldDB" id="A0A1M5FAC0"/>
<dbReference type="Proteomes" id="UP000184108">
    <property type="component" value="Unassembled WGS sequence"/>
</dbReference>
<proteinExistence type="predicted"/>
<gene>
    <name evidence="1" type="ORF">SAMN02787073_3193</name>
</gene>
<dbReference type="RefSeq" id="WP_139259942.1">
    <property type="nucleotide sequence ID" value="NZ_FQVE01000003.1"/>
</dbReference>
<sequence>MSRTRIIKGKLTEITEDDYNMYSISDIICRSKGEIQEKGIKKGIRFGMPRYAKGLELPAKCVVHFRPKDNWKGEDYGFDWMRLGETEAFGDTYYEEIIAEQYKDASFKTLENDLNEYDGFFKTSSVMFAKLRNEYGVYSIPWKKKSDGSAEDYFCSWLSVYPSFIKDTAGNLVPSGFGNTTALLSLIVEADEEPETLRFKENPHFKIDPMEITVKSKGKHDLKDYVTIECLEEFSTDQVIEVYAISKDMEGKANELLSGKLKVWANDASKRKKAKVLLVEVQLPILRKGQKGDSKGQKELFEKYLKQALIEVEIETYFLDLSTDTNLKPGGRYVYDQNILAYYEDPTEVPKEHANGYMNLVFYLNTKLKEDIKKKNEKDNEYKFSRYFVAFYLGEYGGMKSKSKPYQGLNGYAKNDFVLLFPKKNDETASHEFLHTKGIPHSFTNNIADSNAAYTYIYAKTENLMDYSHNLGKQRYCLWKWQWKTANSKITSL</sequence>